<dbReference type="EMBL" id="AECQ01000027">
    <property type="protein sequence ID" value="EFW24179.1"/>
    <property type="molecule type" value="Genomic_DNA"/>
</dbReference>
<dbReference type="OrthoDB" id="1655658at2"/>
<evidence type="ECO:0008006" key="3">
    <source>
        <dbReference type="Google" id="ProtNLM"/>
    </source>
</evidence>
<name>E7MNZ8_9FIRM</name>
<gene>
    <name evidence="1" type="ORF">HMPREF9430_01269</name>
</gene>
<dbReference type="Proteomes" id="UP000004097">
    <property type="component" value="Unassembled WGS sequence"/>
</dbReference>
<reference evidence="1 2" key="1">
    <citation type="submission" date="2010-08" db="EMBL/GenBank/DDBJ databases">
        <authorList>
            <person name="Weinstock G."/>
            <person name="Sodergren E."/>
            <person name="Clifton S."/>
            <person name="Fulton L."/>
            <person name="Fulton B."/>
            <person name="Courtney L."/>
            <person name="Fronick C."/>
            <person name="Harrison M."/>
            <person name="Strong C."/>
            <person name="Farmer C."/>
            <person name="Delahaunty K."/>
            <person name="Markovic C."/>
            <person name="Hall O."/>
            <person name="Minx P."/>
            <person name="Tomlinson C."/>
            <person name="Mitreva M."/>
            <person name="Hou S."/>
            <person name="Chen J."/>
            <person name="Wollam A."/>
            <person name="Pepin K.H."/>
            <person name="Johnson M."/>
            <person name="Bhonagiri V."/>
            <person name="Zhang X."/>
            <person name="Suruliraj S."/>
            <person name="Warren W."/>
            <person name="Chinwalla A."/>
            <person name="Mardis E.R."/>
            <person name="Wilson R.K."/>
        </authorList>
    </citation>
    <scope>NUCLEOTIDE SEQUENCE [LARGE SCALE GENOMIC DNA]</scope>
    <source>
        <strain evidence="1 2">F0204</strain>
    </source>
</reference>
<dbReference type="AlphaFoldDB" id="E7MNZ8"/>
<sequence length="458" mass="51810">MNDIVQKAKSVYLRLIENDTELIRLRKSIESGKASYEAAQKYSERSGQLVQKAISQVSNGDLTVTQEILNPILEANYQDVLTVASQAQNVIYESTNVNLKPATVSYDNTYEKDISAKLENYDNVDEALDTAENLFISASQNYVDEIGRRSAKFMDESGISVLVSREYDDVGVHTTDKGGGDVCQWCLDRCGTDVPYDEAYEMGMFERHPGCGCIITYATKRRVVIQGKGDWETNRWINLREDKEREKRIRSNELFVQNYRPVVRGTGAVFNTLSGTEINAKKVDGYDNVYISDKAMIKPKALHNISKATESAIKKINIDEGKKPTVLIAEGSEINFSLANYDAVNNIISFAPVVGDKKKLILLQEGHAAEKDPYSTPFHEMYHCKQAQEYEKKHGKITSENYHNYINDLRAECKKKLDMLGITDKNVGGISYYAKKMYSHGFFDEAETEYNTLMVLKR</sequence>
<evidence type="ECO:0000313" key="1">
    <source>
        <dbReference type="EMBL" id="EFW24179.1"/>
    </source>
</evidence>
<protein>
    <recommendedName>
        <fullName evidence="3">Phage minor capsid protein 2</fullName>
    </recommendedName>
</protein>
<accession>E7MNZ8</accession>
<organism evidence="1 2">
    <name type="scientific">Solobacterium moorei F0204</name>
    <dbReference type="NCBI Taxonomy" id="706433"/>
    <lineage>
        <taxon>Bacteria</taxon>
        <taxon>Bacillati</taxon>
        <taxon>Bacillota</taxon>
        <taxon>Erysipelotrichia</taxon>
        <taxon>Erysipelotrichales</taxon>
        <taxon>Erysipelotrichaceae</taxon>
        <taxon>Solobacterium</taxon>
    </lineage>
</organism>
<evidence type="ECO:0000313" key="2">
    <source>
        <dbReference type="Proteomes" id="UP000004097"/>
    </source>
</evidence>
<dbReference type="HOGENOM" id="CLU_597035_0_0_9"/>
<proteinExistence type="predicted"/>
<dbReference type="RefSeq" id="WP_006526086.1">
    <property type="nucleotide sequence ID" value="NZ_GL637664.1"/>
</dbReference>
<comment type="caution">
    <text evidence="1">The sequence shown here is derived from an EMBL/GenBank/DDBJ whole genome shotgun (WGS) entry which is preliminary data.</text>
</comment>
<keyword evidence="2" id="KW-1185">Reference proteome</keyword>
<dbReference type="STRING" id="706433.HMPREF9430_01269"/>